<protein>
    <submittedName>
        <fullName evidence="2">Smr domain-containing protein</fullName>
    </submittedName>
</protein>
<dbReference type="EMBL" id="FQZH01000006">
    <property type="protein sequence ID" value="SHJ76683.1"/>
    <property type="molecule type" value="Genomic_DNA"/>
</dbReference>
<dbReference type="Gene3D" id="3.30.1370.110">
    <property type="match status" value="1"/>
</dbReference>
<dbReference type="InterPro" id="IPR036063">
    <property type="entry name" value="Smr_dom_sf"/>
</dbReference>
<dbReference type="Proteomes" id="UP000184232">
    <property type="component" value="Unassembled WGS sequence"/>
</dbReference>
<dbReference type="InterPro" id="IPR002625">
    <property type="entry name" value="Smr_dom"/>
</dbReference>
<dbReference type="RefSeq" id="WP_072785745.1">
    <property type="nucleotide sequence ID" value="NZ_CP045292.1"/>
</dbReference>
<sequence>MKNNFFEIGDRVAVLDDVIEGVVKQIKNDQITIETNDNFTMTFFVNELVKINKMNDLGDIFSSKSLTEVLSDKNSPKKHKTVKIKPSKKEDFVLEVDLHIEKLVPSTRGMSNHDILNIQMEEVKRKMDFCIKNRLPRLVLIHGVGEGVLKSEIEFLLGRYDNIVFQDASYRKYGLGATEVYFKQNANR</sequence>
<dbReference type="Pfam" id="PF01713">
    <property type="entry name" value="Smr"/>
    <property type="match status" value="1"/>
</dbReference>
<dbReference type="AlphaFoldDB" id="A0A1M6M078"/>
<dbReference type="PROSITE" id="PS50828">
    <property type="entry name" value="SMR"/>
    <property type="match status" value="1"/>
</dbReference>
<name>A0A1M6M078_9FLAO</name>
<reference evidence="2 3" key="1">
    <citation type="submission" date="2016-11" db="EMBL/GenBank/DDBJ databases">
        <authorList>
            <person name="Jaros S."/>
            <person name="Januszkiewicz K."/>
            <person name="Wedrychowicz H."/>
        </authorList>
    </citation>
    <scope>NUCLEOTIDE SEQUENCE [LARGE SCALE GENOMIC DNA]</scope>
    <source>
        <strain evidence="2 3">DSM 22807</strain>
    </source>
</reference>
<evidence type="ECO:0000313" key="3">
    <source>
        <dbReference type="Proteomes" id="UP000184232"/>
    </source>
</evidence>
<feature type="domain" description="Smr" evidence="1">
    <location>
        <begin position="120"/>
        <end position="183"/>
    </location>
</feature>
<dbReference type="OrthoDB" id="1524810at2"/>
<dbReference type="STRING" id="683124.SAMN05444337_2574"/>
<evidence type="ECO:0000259" key="1">
    <source>
        <dbReference type="PROSITE" id="PS50828"/>
    </source>
</evidence>
<gene>
    <name evidence="2" type="ORF">SAMN05444337_2574</name>
</gene>
<evidence type="ECO:0000313" key="2">
    <source>
        <dbReference type="EMBL" id="SHJ76683.1"/>
    </source>
</evidence>
<proteinExistence type="predicted"/>
<organism evidence="2 3">
    <name type="scientific">Flavobacterium haoranii</name>
    <dbReference type="NCBI Taxonomy" id="683124"/>
    <lineage>
        <taxon>Bacteria</taxon>
        <taxon>Pseudomonadati</taxon>
        <taxon>Bacteroidota</taxon>
        <taxon>Flavobacteriia</taxon>
        <taxon>Flavobacteriales</taxon>
        <taxon>Flavobacteriaceae</taxon>
        <taxon>Flavobacterium</taxon>
    </lineage>
</organism>
<keyword evidence="3" id="KW-1185">Reference proteome</keyword>
<accession>A0A1M6M078</accession>